<proteinExistence type="predicted"/>
<dbReference type="Proteomes" id="UP000228614">
    <property type="component" value="Unassembled WGS sequence"/>
</dbReference>
<reference evidence="2" key="1">
    <citation type="submission" date="2017-09" db="EMBL/GenBank/DDBJ databases">
        <title>Depth-based differentiation of microbial function through sediment-hosted aquifers and enrichment of novel symbionts in the deep terrestrial subsurface.</title>
        <authorList>
            <person name="Probst A.J."/>
            <person name="Ladd B."/>
            <person name="Jarett J.K."/>
            <person name="Geller-Mcgrath D.E."/>
            <person name="Sieber C.M.K."/>
            <person name="Emerson J.B."/>
            <person name="Anantharaman K."/>
            <person name="Thomas B.C."/>
            <person name="Malmstrom R."/>
            <person name="Stieglmeier M."/>
            <person name="Klingl A."/>
            <person name="Woyke T."/>
            <person name="Ryan C.M."/>
            <person name="Banfield J.F."/>
        </authorList>
    </citation>
    <scope>NUCLEOTIDE SEQUENCE [LARGE SCALE GENOMIC DNA]</scope>
</reference>
<sequence>MKNKMLQKIKEYFKDPLFLSKWVFSYGHKKDGLAERIPENKLGKYVYNGTARMLIEDIYTSIMPFTHVSPKKEGFSIAIDVDDKNKQSLIAGGLSDRSYSVWLDDAVSEFIRMTALSLLNDGVNYYEIITNKSKTGQIEKFDLYSIGSSHIFRWFNNYYQIVPWWIAQKYHLKVGIIKIPKNKILKIKFPKELGGKSRLAKIMKRLWWLGKEFTPSFQMDAMKENKDIGFDLNKYADTKNIEIDKVTTIYGWNHRGYLEKRVLEYYSMKRYLGLKKTQAILRRTILDKINEAINGPELNLNCKVVINGLPDEKTIDEFQQKLSKGDVEFMEIFKATNY</sequence>
<dbReference type="AlphaFoldDB" id="A0A2H0V7B0"/>
<evidence type="ECO:0000313" key="1">
    <source>
        <dbReference type="EMBL" id="PIR94941.1"/>
    </source>
</evidence>
<evidence type="ECO:0000313" key="2">
    <source>
        <dbReference type="Proteomes" id="UP000228614"/>
    </source>
</evidence>
<protein>
    <submittedName>
        <fullName evidence="1">Uncharacterized protein</fullName>
    </submittedName>
</protein>
<accession>A0A2H0V7B0</accession>
<organism evidence="1 2">
    <name type="scientific">Candidatus Falkowbacteria bacterium CG10_big_fil_rev_8_21_14_0_10_37_6</name>
    <dbReference type="NCBI Taxonomy" id="1974563"/>
    <lineage>
        <taxon>Bacteria</taxon>
        <taxon>Candidatus Falkowiibacteriota</taxon>
    </lineage>
</organism>
<dbReference type="EMBL" id="PFAN01000073">
    <property type="protein sequence ID" value="PIR94941.1"/>
    <property type="molecule type" value="Genomic_DNA"/>
</dbReference>
<gene>
    <name evidence="1" type="ORF">COT95_01400</name>
</gene>
<comment type="caution">
    <text evidence="1">The sequence shown here is derived from an EMBL/GenBank/DDBJ whole genome shotgun (WGS) entry which is preliminary data.</text>
</comment>
<name>A0A2H0V7B0_9BACT</name>